<name>A0A438N9U5_EXOME</name>
<organism evidence="9 10">
    <name type="scientific">Exophiala mesophila</name>
    <name type="common">Black yeast-like fungus</name>
    <dbReference type="NCBI Taxonomy" id="212818"/>
    <lineage>
        <taxon>Eukaryota</taxon>
        <taxon>Fungi</taxon>
        <taxon>Dikarya</taxon>
        <taxon>Ascomycota</taxon>
        <taxon>Pezizomycotina</taxon>
        <taxon>Eurotiomycetes</taxon>
        <taxon>Chaetothyriomycetidae</taxon>
        <taxon>Chaetothyriales</taxon>
        <taxon>Herpotrichiellaceae</taxon>
        <taxon>Exophiala</taxon>
    </lineage>
</organism>
<dbReference type="VEuPathDB" id="FungiDB:PV10_03344"/>
<dbReference type="Pfam" id="PF04082">
    <property type="entry name" value="Fungal_trans"/>
    <property type="match status" value="1"/>
</dbReference>
<keyword evidence="6" id="KW-0539">Nucleus</keyword>
<dbReference type="GO" id="GO:0006351">
    <property type="term" value="P:DNA-templated transcription"/>
    <property type="evidence" value="ECO:0007669"/>
    <property type="project" value="InterPro"/>
</dbReference>
<evidence type="ECO:0000256" key="1">
    <source>
        <dbReference type="ARBA" id="ARBA00022723"/>
    </source>
</evidence>
<dbReference type="EMBL" id="NAJM01000012">
    <property type="protein sequence ID" value="RVX72536.1"/>
    <property type="molecule type" value="Genomic_DNA"/>
</dbReference>
<keyword evidence="2" id="KW-0862">Zinc</keyword>
<accession>A0A438N9U5</accession>
<dbReference type="Proteomes" id="UP000288859">
    <property type="component" value="Unassembled WGS sequence"/>
</dbReference>
<dbReference type="InterPro" id="IPR051615">
    <property type="entry name" value="Transcr_Regulatory_Elem"/>
</dbReference>
<evidence type="ECO:0000256" key="3">
    <source>
        <dbReference type="ARBA" id="ARBA00023015"/>
    </source>
</evidence>
<dbReference type="OrthoDB" id="10249920at2759"/>
<dbReference type="CDD" id="cd12148">
    <property type="entry name" value="fungal_TF_MHR"/>
    <property type="match status" value="1"/>
</dbReference>
<dbReference type="AlphaFoldDB" id="A0A438N9U5"/>
<gene>
    <name evidence="9" type="ORF">B0A52_03726</name>
</gene>
<keyword evidence="1" id="KW-0479">Metal-binding</keyword>
<evidence type="ECO:0000256" key="4">
    <source>
        <dbReference type="ARBA" id="ARBA00023125"/>
    </source>
</evidence>
<feature type="region of interest" description="Disordered" evidence="7">
    <location>
        <begin position="88"/>
        <end position="111"/>
    </location>
</feature>
<evidence type="ECO:0000256" key="6">
    <source>
        <dbReference type="ARBA" id="ARBA00023242"/>
    </source>
</evidence>
<evidence type="ECO:0000256" key="2">
    <source>
        <dbReference type="ARBA" id="ARBA00022833"/>
    </source>
</evidence>
<protein>
    <recommendedName>
        <fullName evidence="8">Xylanolytic transcriptional activator regulatory domain-containing protein</fullName>
    </recommendedName>
</protein>
<keyword evidence="3" id="KW-0805">Transcription regulation</keyword>
<evidence type="ECO:0000313" key="9">
    <source>
        <dbReference type="EMBL" id="RVX72536.1"/>
    </source>
</evidence>
<evidence type="ECO:0000256" key="7">
    <source>
        <dbReference type="SAM" id="MobiDB-lite"/>
    </source>
</evidence>
<dbReference type="GO" id="GO:0003677">
    <property type="term" value="F:DNA binding"/>
    <property type="evidence" value="ECO:0007669"/>
    <property type="project" value="UniProtKB-KW"/>
</dbReference>
<dbReference type="InterPro" id="IPR007219">
    <property type="entry name" value="XnlR_reg_dom"/>
</dbReference>
<evidence type="ECO:0000313" key="10">
    <source>
        <dbReference type="Proteomes" id="UP000288859"/>
    </source>
</evidence>
<proteinExistence type="predicted"/>
<dbReference type="PANTHER" id="PTHR31313">
    <property type="entry name" value="TY1 ENHANCER ACTIVATOR"/>
    <property type="match status" value="1"/>
</dbReference>
<comment type="caution">
    <text evidence="9">The sequence shown here is derived from an EMBL/GenBank/DDBJ whole genome shotgun (WGS) entry which is preliminary data.</text>
</comment>
<dbReference type="PANTHER" id="PTHR31313:SF81">
    <property type="entry name" value="TY1 ENHANCER ACTIVATOR"/>
    <property type="match status" value="1"/>
</dbReference>
<evidence type="ECO:0000256" key="5">
    <source>
        <dbReference type="ARBA" id="ARBA00023163"/>
    </source>
</evidence>
<keyword evidence="5" id="KW-0804">Transcription</keyword>
<keyword evidence="4" id="KW-0238">DNA-binding</keyword>
<dbReference type="GO" id="GO:0008270">
    <property type="term" value="F:zinc ion binding"/>
    <property type="evidence" value="ECO:0007669"/>
    <property type="project" value="InterPro"/>
</dbReference>
<sequence length="648" mass="72989">MATFADHDRAWKVVACIECRKRKRKQSRSCSYVPKVESRKRRRVDEEYVQELEAQLAALRSILQSKDEDSLARIETKQRFDLFSSQLTCSDDESAEREPTTPNVPVENPMLPTSFDSAVDDLSSLVWKMSIGPGGQPSFTGPSGNFAALDEPRETEAVNSLHSIATRREEIDLDDADTREQLFGLFMEHINPYHQFLDNLSVFSSQSTYPLVGLSTEFRTNAVLAAGACYASSDRAALLGQAYATRAEEMMLRCCRDNPSLALVQGLAILTWRELSLGREHTAWVNNSLAAGIVVHLGLHVTGLAALSDQTLSATYMSSALRIRSFWCFFLIDRIATSILGRNCTVPWRRVRVPSYSSTFAAHELSLEQRVFDQQCRLWNIHDEYMDQIYAFDFSEKTITARATLLLSAHDALVKFHGQIDDFIWIKTNRCNKNVFVLELSYQTSILLIHRPFLRESTDSSTFRLALRSLKTASSAVARLIRGYRKHDSFVDAPPFLIHHFLTAGISILVIATSVESDLKRQTTGKLRVCIEALEEMCQRWSETARKAIVLLRRLAFKWAVVWALPVRLSNTMAAAAGTVQPMTEEKTEVEGLGPDSATVDWDIFDEMENWGTLDAAMFQSFHEVGSDAELRNELSSVGQFDWLFGAS</sequence>
<feature type="domain" description="Xylanolytic transcriptional activator regulatory" evidence="8">
    <location>
        <begin position="185"/>
        <end position="344"/>
    </location>
</feature>
<reference evidence="9 10" key="1">
    <citation type="submission" date="2017-03" db="EMBL/GenBank/DDBJ databases">
        <title>Genomes of endolithic fungi from Antarctica.</title>
        <authorList>
            <person name="Coleine C."/>
            <person name="Masonjones S."/>
            <person name="Stajich J.E."/>
        </authorList>
    </citation>
    <scope>NUCLEOTIDE SEQUENCE [LARGE SCALE GENOMIC DNA]</scope>
    <source>
        <strain evidence="9 10">CCFEE 6314</strain>
    </source>
</reference>
<evidence type="ECO:0000259" key="8">
    <source>
        <dbReference type="Pfam" id="PF04082"/>
    </source>
</evidence>